<dbReference type="GO" id="GO:0005886">
    <property type="term" value="C:plasma membrane"/>
    <property type="evidence" value="ECO:0007669"/>
    <property type="project" value="UniProtKB-SubCell"/>
</dbReference>
<evidence type="ECO:0000256" key="7">
    <source>
        <dbReference type="ARBA" id="ARBA00023053"/>
    </source>
</evidence>
<comment type="subcellular location">
    <subcellularLocation>
        <location evidence="1">Cell membrane</location>
        <topology evidence="1">Multi-pass membrane protein</topology>
    </subcellularLocation>
</comment>
<feature type="transmembrane region" description="Helical" evidence="12">
    <location>
        <begin position="273"/>
        <end position="292"/>
    </location>
</feature>
<dbReference type="NCBIfam" id="TIGR00813">
    <property type="entry name" value="sss"/>
    <property type="match status" value="1"/>
</dbReference>
<keyword evidence="8" id="KW-0406">Ion transport</keyword>
<keyword evidence="6 12" id="KW-1133">Transmembrane helix</keyword>
<feature type="transmembrane region" description="Helical" evidence="12">
    <location>
        <begin position="475"/>
        <end position="497"/>
    </location>
</feature>
<keyword evidence="5 12" id="KW-0812">Transmembrane</keyword>
<evidence type="ECO:0000256" key="8">
    <source>
        <dbReference type="ARBA" id="ARBA00023065"/>
    </source>
</evidence>
<dbReference type="GO" id="GO:0015293">
    <property type="term" value="F:symporter activity"/>
    <property type="evidence" value="ECO:0007669"/>
    <property type="project" value="TreeGrafter"/>
</dbReference>
<keyword evidence="9 12" id="KW-0472">Membrane</keyword>
<feature type="transmembrane region" description="Helical" evidence="12">
    <location>
        <begin position="169"/>
        <end position="190"/>
    </location>
</feature>
<dbReference type="AlphaFoldDB" id="A0AAW1KML9"/>
<sequence>MENSINSLENKLLTFSWLDYGLFSFMLLLSAFVGVYFGFVKKQSTADDYLLGGKEMAVTPIAMSMVSSLISSIALLAVPTDIYKYGITYWFGVVMLLLCMIISYKYCVPVFYDLQLTSTYEYLERRFDSKVRRTISALFTLSMFLYLPIVIYLPALALSQATNFNVHTITPLICGVCVFYTTVGGLKAVVWTDEIQFVVMMATTVTTLLLALSDVGGIGTVWKRNEFVVMMATTVTTLLLALSDVGGIGTVWKRNGEYGRLHIDFDLDVTKRDTFWTATIGIFFIWFFYGLCNQGLMQKCIALPNYKSVKTAMIWFTFGTMAFLSFSVIFGLIIFAKYYNCDPLSAGKVSEPDQLLPYYVMEIGRDIPGLPGLFTASIFSAALSTLSAQINGLSATIYEDFIFAYIKEGTSQKTISNYLKLIAVVVGIINTSLVFIMPYLGGMLPLNLSFGGVTGGTICGIFAAGMFIPSINAKGALWGGTFSFICLSLIVFGSQYYKLMDLITYPHLPVSTDGCQNVTTILNNTALHENAILMSLQSVPSAIFRLSFYYYTFLGIIITIVAGLVVSRLTPQHNKKIKKEYLSPLIRGFINEGDALPDHDMLEKARMLATNKQIT</sequence>
<dbReference type="InterPro" id="IPR051163">
    <property type="entry name" value="Sodium:Solute_Symporter_SSF"/>
</dbReference>
<organism evidence="13 14">
    <name type="scientific">Popillia japonica</name>
    <name type="common">Japanese beetle</name>
    <dbReference type="NCBI Taxonomy" id="7064"/>
    <lineage>
        <taxon>Eukaryota</taxon>
        <taxon>Metazoa</taxon>
        <taxon>Ecdysozoa</taxon>
        <taxon>Arthropoda</taxon>
        <taxon>Hexapoda</taxon>
        <taxon>Insecta</taxon>
        <taxon>Pterygota</taxon>
        <taxon>Neoptera</taxon>
        <taxon>Endopterygota</taxon>
        <taxon>Coleoptera</taxon>
        <taxon>Polyphaga</taxon>
        <taxon>Scarabaeiformia</taxon>
        <taxon>Scarabaeidae</taxon>
        <taxon>Rutelinae</taxon>
        <taxon>Popillia</taxon>
    </lineage>
</organism>
<keyword evidence="3" id="KW-0813">Transport</keyword>
<accession>A0AAW1KML9</accession>
<evidence type="ECO:0000256" key="10">
    <source>
        <dbReference type="ARBA" id="ARBA00023201"/>
    </source>
</evidence>
<feature type="transmembrane region" description="Helical" evidence="12">
    <location>
        <begin position="421"/>
        <end position="440"/>
    </location>
</feature>
<dbReference type="GO" id="GO:0006814">
    <property type="term" value="P:sodium ion transport"/>
    <property type="evidence" value="ECO:0007669"/>
    <property type="project" value="UniProtKB-KW"/>
</dbReference>
<evidence type="ECO:0000256" key="9">
    <source>
        <dbReference type="ARBA" id="ARBA00023136"/>
    </source>
</evidence>
<feature type="transmembrane region" description="Helical" evidence="12">
    <location>
        <begin position="20"/>
        <end position="40"/>
    </location>
</feature>
<feature type="transmembrane region" description="Helical" evidence="12">
    <location>
        <begin position="228"/>
        <end position="252"/>
    </location>
</feature>
<dbReference type="PANTHER" id="PTHR42985:SF21">
    <property type="entry name" value="SODIUM-DEPENDENT MULTIVITAMIN TRANSPORTER-LIKE PROTEIN"/>
    <property type="match status" value="1"/>
</dbReference>
<evidence type="ECO:0000256" key="3">
    <source>
        <dbReference type="ARBA" id="ARBA00022448"/>
    </source>
</evidence>
<reference evidence="13 14" key="1">
    <citation type="journal article" date="2024" name="BMC Genomics">
        <title>De novo assembly and annotation of Popillia japonica's genome with initial clues to its potential as an invasive pest.</title>
        <authorList>
            <person name="Cucini C."/>
            <person name="Boschi S."/>
            <person name="Funari R."/>
            <person name="Cardaioli E."/>
            <person name="Iannotti N."/>
            <person name="Marturano G."/>
            <person name="Paoli F."/>
            <person name="Bruttini M."/>
            <person name="Carapelli A."/>
            <person name="Frati F."/>
            <person name="Nardi F."/>
        </authorList>
    </citation>
    <scope>NUCLEOTIDE SEQUENCE [LARGE SCALE GENOMIC DNA]</scope>
    <source>
        <strain evidence="13">DMR45628</strain>
    </source>
</reference>
<evidence type="ECO:0000313" key="14">
    <source>
        <dbReference type="Proteomes" id="UP001458880"/>
    </source>
</evidence>
<feature type="transmembrane region" description="Helical" evidence="12">
    <location>
        <begin position="548"/>
        <end position="569"/>
    </location>
</feature>
<feature type="transmembrane region" description="Helical" evidence="12">
    <location>
        <begin position="90"/>
        <end position="114"/>
    </location>
</feature>
<keyword evidence="4" id="KW-1003">Cell membrane</keyword>
<keyword evidence="7" id="KW-0915">Sodium</keyword>
<dbReference type="Gene3D" id="1.20.1730.10">
    <property type="entry name" value="Sodium/glucose cotransporter"/>
    <property type="match status" value="2"/>
</dbReference>
<keyword evidence="10" id="KW-0739">Sodium transport</keyword>
<protein>
    <submittedName>
        <fullName evidence="13">Sodium:solute symporter family</fullName>
    </submittedName>
</protein>
<comment type="caution">
    <text evidence="13">The sequence shown here is derived from an EMBL/GenBank/DDBJ whole genome shotgun (WGS) entry which is preliminary data.</text>
</comment>
<keyword evidence="14" id="KW-1185">Reference proteome</keyword>
<proteinExistence type="inferred from homology"/>
<evidence type="ECO:0000256" key="11">
    <source>
        <dbReference type="RuleBase" id="RU362091"/>
    </source>
</evidence>
<evidence type="ECO:0000256" key="4">
    <source>
        <dbReference type="ARBA" id="ARBA00022475"/>
    </source>
</evidence>
<feature type="transmembrane region" description="Helical" evidence="12">
    <location>
        <begin position="446"/>
        <end position="468"/>
    </location>
</feature>
<evidence type="ECO:0000256" key="1">
    <source>
        <dbReference type="ARBA" id="ARBA00004651"/>
    </source>
</evidence>
<feature type="transmembrane region" description="Helical" evidence="12">
    <location>
        <begin position="312"/>
        <end position="335"/>
    </location>
</feature>
<feature type="transmembrane region" description="Helical" evidence="12">
    <location>
        <begin position="197"/>
        <end position="222"/>
    </location>
</feature>
<feature type="transmembrane region" description="Helical" evidence="12">
    <location>
        <begin position="61"/>
        <end position="78"/>
    </location>
</feature>
<dbReference type="EMBL" id="JASPKY010000191">
    <property type="protein sequence ID" value="KAK9722150.1"/>
    <property type="molecule type" value="Genomic_DNA"/>
</dbReference>
<name>A0AAW1KML9_POPJA</name>
<dbReference type="InterPro" id="IPR001734">
    <property type="entry name" value="Na/solute_symporter"/>
</dbReference>
<evidence type="ECO:0000256" key="12">
    <source>
        <dbReference type="SAM" id="Phobius"/>
    </source>
</evidence>
<comment type="similarity">
    <text evidence="2 11">Belongs to the sodium:solute symporter (SSF) (TC 2.A.21) family.</text>
</comment>
<dbReference type="PROSITE" id="PS50283">
    <property type="entry name" value="NA_SOLUT_SYMP_3"/>
    <property type="match status" value="1"/>
</dbReference>
<dbReference type="Pfam" id="PF00474">
    <property type="entry name" value="SSF"/>
    <property type="match status" value="1"/>
</dbReference>
<feature type="transmembrane region" description="Helical" evidence="12">
    <location>
        <begin position="135"/>
        <end position="157"/>
    </location>
</feature>
<dbReference type="InterPro" id="IPR038377">
    <property type="entry name" value="Na/Glc_symporter_sf"/>
</dbReference>
<dbReference type="PANTHER" id="PTHR42985">
    <property type="entry name" value="SODIUM-COUPLED MONOCARBOXYLATE TRANSPORTER"/>
    <property type="match status" value="1"/>
</dbReference>
<gene>
    <name evidence="13" type="ORF">QE152_g19841</name>
</gene>
<evidence type="ECO:0000313" key="13">
    <source>
        <dbReference type="EMBL" id="KAK9722150.1"/>
    </source>
</evidence>
<evidence type="ECO:0000256" key="5">
    <source>
        <dbReference type="ARBA" id="ARBA00022692"/>
    </source>
</evidence>
<evidence type="ECO:0000256" key="2">
    <source>
        <dbReference type="ARBA" id="ARBA00006434"/>
    </source>
</evidence>
<dbReference type="Proteomes" id="UP001458880">
    <property type="component" value="Unassembled WGS sequence"/>
</dbReference>
<dbReference type="CDD" id="cd11492">
    <property type="entry name" value="SLC5sbd_NIS-SMVT"/>
    <property type="match status" value="1"/>
</dbReference>
<evidence type="ECO:0000256" key="6">
    <source>
        <dbReference type="ARBA" id="ARBA00022989"/>
    </source>
</evidence>